<accession>A0ABV2WRM8</accession>
<dbReference type="PROSITE" id="PS00571">
    <property type="entry name" value="AMIDASES"/>
    <property type="match status" value="1"/>
</dbReference>
<reference evidence="2 3" key="1">
    <citation type="submission" date="2024-06" db="EMBL/GenBank/DDBJ databases">
        <title>The Natural Products Discovery Center: Release of the First 8490 Sequenced Strains for Exploring Actinobacteria Biosynthetic Diversity.</title>
        <authorList>
            <person name="Kalkreuter E."/>
            <person name="Kautsar S.A."/>
            <person name="Yang D."/>
            <person name="Bader C.D."/>
            <person name="Teijaro C.N."/>
            <person name="Fluegel L."/>
            <person name="Davis C.M."/>
            <person name="Simpson J.R."/>
            <person name="Lauterbach L."/>
            <person name="Steele A.D."/>
            <person name="Gui C."/>
            <person name="Meng S."/>
            <person name="Li G."/>
            <person name="Viehrig K."/>
            <person name="Ye F."/>
            <person name="Su P."/>
            <person name="Kiefer A.F."/>
            <person name="Nichols A."/>
            <person name="Cepeda A.J."/>
            <person name="Yan W."/>
            <person name="Fan B."/>
            <person name="Jiang Y."/>
            <person name="Adhikari A."/>
            <person name="Zheng C.-J."/>
            <person name="Schuster L."/>
            <person name="Cowan T.M."/>
            <person name="Smanski M.J."/>
            <person name="Chevrette M.G."/>
            <person name="De Carvalho L.P.S."/>
            <person name="Shen B."/>
        </authorList>
    </citation>
    <scope>NUCLEOTIDE SEQUENCE [LARGE SCALE GENOMIC DNA]</scope>
    <source>
        <strain evidence="2 3">NPDC019708</strain>
    </source>
</reference>
<dbReference type="SUPFAM" id="SSF75304">
    <property type="entry name" value="Amidase signature (AS) enzymes"/>
    <property type="match status" value="1"/>
</dbReference>
<dbReference type="PANTHER" id="PTHR11895:SF67">
    <property type="entry name" value="AMIDASE DOMAIN-CONTAINING PROTEIN"/>
    <property type="match status" value="1"/>
</dbReference>
<dbReference type="InterPro" id="IPR023631">
    <property type="entry name" value="Amidase_dom"/>
</dbReference>
<feature type="domain" description="Amidase" evidence="1">
    <location>
        <begin position="82"/>
        <end position="493"/>
    </location>
</feature>
<evidence type="ECO:0000313" key="2">
    <source>
        <dbReference type="EMBL" id="MEU1953528.1"/>
    </source>
</evidence>
<evidence type="ECO:0000259" key="1">
    <source>
        <dbReference type="Pfam" id="PF01425"/>
    </source>
</evidence>
<dbReference type="EMBL" id="JBEYBF010000010">
    <property type="protein sequence ID" value="MEU1953528.1"/>
    <property type="molecule type" value="Genomic_DNA"/>
</dbReference>
<dbReference type="InterPro" id="IPR036928">
    <property type="entry name" value="AS_sf"/>
</dbReference>
<keyword evidence="3" id="KW-1185">Reference proteome</keyword>
<organism evidence="2 3">
    <name type="scientific">Nocardia rhamnosiphila</name>
    <dbReference type="NCBI Taxonomy" id="426716"/>
    <lineage>
        <taxon>Bacteria</taxon>
        <taxon>Bacillati</taxon>
        <taxon>Actinomycetota</taxon>
        <taxon>Actinomycetes</taxon>
        <taxon>Mycobacteriales</taxon>
        <taxon>Nocardiaceae</taxon>
        <taxon>Nocardia</taxon>
    </lineage>
</organism>
<dbReference type="Gene3D" id="3.90.1300.10">
    <property type="entry name" value="Amidase signature (AS) domain"/>
    <property type="match status" value="1"/>
</dbReference>
<comment type="caution">
    <text evidence="2">The sequence shown here is derived from an EMBL/GenBank/DDBJ whole genome shotgun (WGS) entry which is preliminary data.</text>
</comment>
<dbReference type="Pfam" id="PF01425">
    <property type="entry name" value="Amidase"/>
    <property type="match status" value="1"/>
</dbReference>
<gene>
    <name evidence="2" type="ORF">ABZ510_16880</name>
</gene>
<sequence>MSASHAHLGRVADKLGLDAPERHALWAARLAEDQPAVDQLYGPEGSSRTVRPPEAHACADETGSDIGLPTVHPVAGSATQCVRAAVQRCADKDVRDLNAIVHVFAAEALSASEELDERISTNCAIGPLAGRLIAVKDMVNIRGHVATAGTRVLAGHAPATEDAPVVARLRAADAILLASTSMHTLAYGAIGANDAGPVHNPNSPGAMTGGSSSGSAAAVAAGLVDIALGTDTGGSIRIPAALCAVVGLKPTFGSLPVDGVLPLGPSLDHVGPIGRTVDDVARAFAVLSGRSARMTPSISDLTGVTVGVLRGYFYDHLDLAVRHALDGAIHVIRQLGGSVHDVEIPTAYRTPGAMLCTLGPEALHSHLDLLRDHRKELPEDVRLRLELGMFRTGEKYIRAQHVRDRLRIEMDCAMDEADLLLTATVPVPAPRLDARTVQVPGATWRVGQALPRLTAPFNLTGYPALSLPWAHDERGGGIGIQLAARPHQEDKILAAAALLEATDPDTRLAPSLHNLRGAGRALPLQREGFSEV</sequence>
<name>A0ABV2WRM8_9NOCA</name>
<proteinExistence type="predicted"/>
<dbReference type="Proteomes" id="UP001550628">
    <property type="component" value="Unassembled WGS sequence"/>
</dbReference>
<dbReference type="RefSeq" id="WP_356958057.1">
    <property type="nucleotide sequence ID" value="NZ_JBEYBD010000011.1"/>
</dbReference>
<dbReference type="InterPro" id="IPR020556">
    <property type="entry name" value="Amidase_CS"/>
</dbReference>
<dbReference type="PANTHER" id="PTHR11895">
    <property type="entry name" value="TRANSAMIDASE"/>
    <property type="match status" value="1"/>
</dbReference>
<dbReference type="InterPro" id="IPR000120">
    <property type="entry name" value="Amidase"/>
</dbReference>
<protein>
    <submittedName>
        <fullName evidence="2">Amidase</fullName>
    </submittedName>
</protein>
<evidence type="ECO:0000313" key="3">
    <source>
        <dbReference type="Proteomes" id="UP001550628"/>
    </source>
</evidence>